<dbReference type="InterPro" id="IPR036314">
    <property type="entry name" value="SOD_C_sf"/>
</dbReference>
<evidence type="ECO:0000256" key="4">
    <source>
        <dbReference type="ARBA" id="ARBA00023002"/>
    </source>
</evidence>
<dbReference type="FunFam" id="3.55.40.20:FF:000004">
    <property type="entry name" value="Superoxide dismutase [Fe]"/>
    <property type="match status" value="1"/>
</dbReference>
<dbReference type="InterPro" id="IPR050265">
    <property type="entry name" value="Fe/Mn_Superoxide_Dismutase"/>
</dbReference>
<dbReference type="InterPro" id="IPR019831">
    <property type="entry name" value="Mn/Fe_SOD_N"/>
</dbReference>
<feature type="domain" description="Manganese/iron superoxide dismutase N-terminal" evidence="7">
    <location>
        <begin position="4"/>
        <end position="84"/>
    </location>
</feature>
<dbReference type="KEGG" id="nhy:JQS43_02230"/>
<evidence type="ECO:0000256" key="6">
    <source>
        <dbReference type="RuleBase" id="RU000414"/>
    </source>
</evidence>
<dbReference type="SUPFAM" id="SSF54719">
    <property type="entry name" value="Fe,Mn superoxide dismutase (SOD), C-terminal domain"/>
    <property type="match status" value="1"/>
</dbReference>
<evidence type="ECO:0000256" key="1">
    <source>
        <dbReference type="ARBA" id="ARBA00008714"/>
    </source>
</evidence>
<organism evidence="9 10">
    <name type="scientific">Natronosporangium hydrolyticum</name>
    <dbReference type="NCBI Taxonomy" id="2811111"/>
    <lineage>
        <taxon>Bacteria</taxon>
        <taxon>Bacillati</taxon>
        <taxon>Actinomycetota</taxon>
        <taxon>Actinomycetes</taxon>
        <taxon>Micromonosporales</taxon>
        <taxon>Micromonosporaceae</taxon>
        <taxon>Natronosporangium</taxon>
    </lineage>
</organism>
<dbReference type="GO" id="GO:0004784">
    <property type="term" value="F:superoxide dismutase activity"/>
    <property type="evidence" value="ECO:0007669"/>
    <property type="project" value="UniProtKB-EC"/>
</dbReference>
<keyword evidence="4 6" id="KW-0560">Oxidoreductase</keyword>
<gene>
    <name evidence="9" type="ORF">JQS43_02230</name>
</gene>
<comment type="similarity">
    <text evidence="1 6">Belongs to the iron/manganese superoxide dismutase family.</text>
</comment>
<comment type="catalytic activity">
    <reaction evidence="6">
        <text>2 superoxide + 2 H(+) = H2O2 + O2</text>
        <dbReference type="Rhea" id="RHEA:20696"/>
        <dbReference type="ChEBI" id="CHEBI:15378"/>
        <dbReference type="ChEBI" id="CHEBI:15379"/>
        <dbReference type="ChEBI" id="CHEBI:16240"/>
        <dbReference type="ChEBI" id="CHEBI:18421"/>
        <dbReference type="EC" id="1.15.1.1"/>
    </reaction>
</comment>
<proteinExistence type="inferred from homology"/>
<keyword evidence="3 5" id="KW-0479">Metal-binding</keyword>
<dbReference type="Gene3D" id="1.10.287.990">
    <property type="entry name" value="Fe,Mn superoxide dismutase (SOD) domain"/>
    <property type="match status" value="1"/>
</dbReference>
<evidence type="ECO:0000313" key="9">
    <source>
        <dbReference type="EMBL" id="QSB15209.1"/>
    </source>
</evidence>
<feature type="binding site" evidence="5">
    <location>
        <position position="164"/>
    </location>
    <ligand>
        <name>Mn(2+)</name>
        <dbReference type="ChEBI" id="CHEBI:29035"/>
    </ligand>
</feature>
<dbReference type="PIRSF" id="PIRSF000349">
    <property type="entry name" value="SODismutase"/>
    <property type="match status" value="1"/>
</dbReference>
<accession>A0A895YI53</accession>
<dbReference type="EMBL" id="CP070499">
    <property type="protein sequence ID" value="QSB15209.1"/>
    <property type="molecule type" value="Genomic_DNA"/>
</dbReference>
<evidence type="ECO:0000256" key="3">
    <source>
        <dbReference type="ARBA" id="ARBA00022723"/>
    </source>
</evidence>
<evidence type="ECO:0000256" key="2">
    <source>
        <dbReference type="ARBA" id="ARBA00012682"/>
    </source>
</evidence>
<evidence type="ECO:0000256" key="5">
    <source>
        <dbReference type="PIRSR" id="PIRSR000349-1"/>
    </source>
</evidence>
<dbReference type="GO" id="GO:0046872">
    <property type="term" value="F:metal ion binding"/>
    <property type="evidence" value="ECO:0007669"/>
    <property type="project" value="UniProtKB-KW"/>
</dbReference>
<dbReference type="Pfam" id="PF00081">
    <property type="entry name" value="Sod_Fe_N"/>
    <property type="match status" value="1"/>
</dbReference>
<dbReference type="SUPFAM" id="SSF46609">
    <property type="entry name" value="Fe,Mn superoxide dismutase (SOD), N-terminal domain"/>
    <property type="match status" value="1"/>
</dbReference>
<reference evidence="9" key="1">
    <citation type="submission" date="2021-02" db="EMBL/GenBank/DDBJ databases">
        <title>Natrosporangium hydrolyticum gen. nov., sp. nov, a haloalkaliphilic actinobacterium from a soda solonchak soil.</title>
        <authorList>
            <person name="Sorokin D.Y."/>
            <person name="Khijniak T.V."/>
            <person name="Zakharycheva A.P."/>
            <person name="Boueva O.V."/>
            <person name="Ariskina E.V."/>
            <person name="Hahnke R.L."/>
            <person name="Bunk B."/>
            <person name="Sproer C."/>
            <person name="Schumann P."/>
            <person name="Evtushenko L.I."/>
            <person name="Kublanov I.V."/>
        </authorList>
    </citation>
    <scope>NUCLEOTIDE SEQUENCE</scope>
    <source>
        <strain evidence="9">DSM 106523</strain>
    </source>
</reference>
<feature type="binding site" evidence="5">
    <location>
        <position position="28"/>
    </location>
    <ligand>
        <name>Mn(2+)</name>
        <dbReference type="ChEBI" id="CHEBI:29035"/>
    </ligand>
</feature>
<dbReference type="PROSITE" id="PS00088">
    <property type="entry name" value="SOD_MN"/>
    <property type="match status" value="1"/>
</dbReference>
<dbReference type="EC" id="1.15.1.1" evidence="2 6"/>
<dbReference type="InterPro" id="IPR001189">
    <property type="entry name" value="Mn/Fe_SOD"/>
</dbReference>
<dbReference type="InterPro" id="IPR019833">
    <property type="entry name" value="Mn/Fe_SOD_BS"/>
</dbReference>
<feature type="binding site" evidence="5">
    <location>
        <position position="160"/>
    </location>
    <ligand>
        <name>Mn(2+)</name>
        <dbReference type="ChEBI" id="CHEBI:29035"/>
    </ligand>
</feature>
<name>A0A895YI53_9ACTN</name>
<dbReference type="PANTHER" id="PTHR11404:SF6">
    <property type="entry name" value="SUPEROXIDE DISMUTASE [MN], MITOCHONDRIAL"/>
    <property type="match status" value="1"/>
</dbReference>
<keyword evidence="10" id="KW-1185">Reference proteome</keyword>
<dbReference type="Pfam" id="PF02777">
    <property type="entry name" value="Sod_Fe_C"/>
    <property type="match status" value="1"/>
</dbReference>
<feature type="binding site" evidence="5">
    <location>
        <position position="76"/>
    </location>
    <ligand>
        <name>Mn(2+)</name>
        <dbReference type="ChEBI" id="CHEBI:29035"/>
    </ligand>
</feature>
<dbReference type="RefSeq" id="WP_239677387.1">
    <property type="nucleotide sequence ID" value="NZ_CP070499.1"/>
</dbReference>
<dbReference type="InterPro" id="IPR036324">
    <property type="entry name" value="Mn/Fe_SOD_N_sf"/>
</dbReference>
<comment type="function">
    <text evidence="6">Destroys radicals which are normally produced within the cells and which are toxic to biological systems.</text>
</comment>
<feature type="domain" description="Manganese/iron superoxide dismutase C-terminal" evidence="8">
    <location>
        <begin position="91"/>
        <end position="193"/>
    </location>
</feature>
<dbReference type="InterPro" id="IPR019832">
    <property type="entry name" value="Mn/Fe_SOD_C"/>
</dbReference>
<dbReference type="PANTHER" id="PTHR11404">
    <property type="entry name" value="SUPEROXIDE DISMUTASE 2"/>
    <property type="match status" value="1"/>
</dbReference>
<evidence type="ECO:0000259" key="8">
    <source>
        <dbReference type="Pfam" id="PF02777"/>
    </source>
</evidence>
<protein>
    <recommendedName>
        <fullName evidence="2 6">Superoxide dismutase</fullName>
        <ecNumber evidence="2 6">1.15.1.1</ecNumber>
    </recommendedName>
</protein>
<dbReference type="PRINTS" id="PR01703">
    <property type="entry name" value="MNSODISMTASE"/>
</dbReference>
<evidence type="ECO:0000313" key="10">
    <source>
        <dbReference type="Proteomes" id="UP000662857"/>
    </source>
</evidence>
<dbReference type="Gene3D" id="3.55.40.20">
    <property type="entry name" value="Iron/manganese superoxide dismutase, C-terminal domain"/>
    <property type="match status" value="1"/>
</dbReference>
<evidence type="ECO:0000259" key="7">
    <source>
        <dbReference type="Pfam" id="PF00081"/>
    </source>
</evidence>
<dbReference type="Proteomes" id="UP000662857">
    <property type="component" value="Chromosome"/>
</dbReference>
<dbReference type="AlphaFoldDB" id="A0A895YI53"/>
<sequence>MSVYTLPDLPYDYGSLEPHINGQIMELHHDKHHAAYVKGANDTLDRIAEARDQGDFTSIVGLEKTLAFNVSGHVLHTLYWQNMSPGGGGRPDGDLAEAITEHFGSFERFHGQMSAATTLVQGSGWGVLSYEPAARRLIVEQVYDHHGNVGVGSVPLLAFDAWEHAYYLQYRNVRPDFVAAMWEVVNWPDVAARYAAAVAAQAAGGQAAGG</sequence>
<dbReference type="FunFam" id="1.10.287.990:FF:000001">
    <property type="entry name" value="Superoxide dismutase"/>
    <property type="match status" value="1"/>
</dbReference>